<evidence type="ECO:0000256" key="2">
    <source>
        <dbReference type="SAM" id="MobiDB-lite"/>
    </source>
</evidence>
<dbReference type="CDD" id="cd18793">
    <property type="entry name" value="SF2_C_SNF"/>
    <property type="match status" value="1"/>
</dbReference>
<dbReference type="PANTHER" id="PTHR45629:SF7">
    <property type="entry name" value="DNA EXCISION REPAIR PROTEIN ERCC-6-RELATED"/>
    <property type="match status" value="1"/>
</dbReference>
<accession>A0A5N6L2J6</accession>
<dbReference type="SMART" id="SM00490">
    <property type="entry name" value="HELICc"/>
    <property type="match status" value="1"/>
</dbReference>
<feature type="domain" description="Helicase C-terminal" evidence="4">
    <location>
        <begin position="728"/>
        <end position="882"/>
    </location>
</feature>
<evidence type="ECO:0000259" key="4">
    <source>
        <dbReference type="PROSITE" id="PS51194"/>
    </source>
</evidence>
<dbReference type="AlphaFoldDB" id="A0A5N6L2J6"/>
<feature type="compositionally biased region" description="Low complexity" evidence="2">
    <location>
        <begin position="932"/>
        <end position="948"/>
    </location>
</feature>
<dbReference type="InterPro" id="IPR050496">
    <property type="entry name" value="SNF2_RAD54_helicase_repair"/>
</dbReference>
<dbReference type="InterPro" id="IPR038718">
    <property type="entry name" value="SNF2-like_sf"/>
</dbReference>
<feature type="compositionally biased region" description="Low complexity" evidence="2">
    <location>
        <begin position="27"/>
        <end position="37"/>
    </location>
</feature>
<evidence type="ECO:0000313" key="6">
    <source>
        <dbReference type="Proteomes" id="UP000327013"/>
    </source>
</evidence>
<dbReference type="PROSITE" id="PS51192">
    <property type="entry name" value="HELICASE_ATP_BIND_1"/>
    <property type="match status" value="1"/>
</dbReference>
<dbReference type="InterPro" id="IPR000330">
    <property type="entry name" value="SNF2_N"/>
</dbReference>
<dbReference type="GO" id="GO:0015616">
    <property type="term" value="F:DNA translocase activity"/>
    <property type="evidence" value="ECO:0007669"/>
    <property type="project" value="TreeGrafter"/>
</dbReference>
<dbReference type="GO" id="GO:0007131">
    <property type="term" value="P:reciprocal meiotic recombination"/>
    <property type="evidence" value="ECO:0007669"/>
    <property type="project" value="TreeGrafter"/>
</dbReference>
<feature type="compositionally biased region" description="Acidic residues" evidence="2">
    <location>
        <begin position="113"/>
        <end position="123"/>
    </location>
</feature>
<dbReference type="EMBL" id="VIBQ01000036">
    <property type="protein sequence ID" value="KAB8437414.1"/>
    <property type="molecule type" value="Genomic_DNA"/>
</dbReference>
<feature type="domain" description="Helicase ATP-binding" evidence="3">
    <location>
        <begin position="407"/>
        <end position="576"/>
    </location>
</feature>
<feature type="region of interest" description="Disordered" evidence="2">
    <location>
        <begin position="141"/>
        <end position="190"/>
    </location>
</feature>
<feature type="compositionally biased region" description="Polar residues" evidence="2">
    <location>
        <begin position="307"/>
        <end position="340"/>
    </location>
</feature>
<dbReference type="OrthoDB" id="413460at2759"/>
<reference evidence="5 6" key="1">
    <citation type="submission" date="2019-06" db="EMBL/GenBank/DDBJ databases">
        <title>A chromosomal-level reference genome of Carpinus fangiana (Coryloideae, Betulaceae).</title>
        <authorList>
            <person name="Yang X."/>
            <person name="Wang Z."/>
            <person name="Zhang L."/>
            <person name="Hao G."/>
            <person name="Liu J."/>
            <person name="Yang Y."/>
        </authorList>
    </citation>
    <scope>NUCLEOTIDE SEQUENCE [LARGE SCALE GENOMIC DNA]</scope>
    <source>
        <strain evidence="5">Cfa_2016G</strain>
        <tissue evidence="5">Leaf</tissue>
    </source>
</reference>
<dbReference type="Pfam" id="PF00176">
    <property type="entry name" value="SNF2-rel_dom"/>
    <property type="match status" value="1"/>
</dbReference>
<protein>
    <recommendedName>
        <fullName evidence="7">DNA repair and recombination protein RAD54B</fullName>
    </recommendedName>
</protein>
<dbReference type="GO" id="GO:0005524">
    <property type="term" value="F:ATP binding"/>
    <property type="evidence" value="ECO:0007669"/>
    <property type="project" value="InterPro"/>
</dbReference>
<proteinExistence type="predicted"/>
<dbReference type="GO" id="GO:0016787">
    <property type="term" value="F:hydrolase activity"/>
    <property type="evidence" value="ECO:0007669"/>
    <property type="project" value="UniProtKB-KW"/>
</dbReference>
<feature type="compositionally biased region" description="Pro residues" evidence="2">
    <location>
        <begin position="181"/>
        <end position="190"/>
    </location>
</feature>
<keyword evidence="6" id="KW-1185">Reference proteome</keyword>
<dbReference type="SUPFAM" id="SSF52540">
    <property type="entry name" value="P-loop containing nucleoside triphosphate hydrolases"/>
    <property type="match status" value="2"/>
</dbReference>
<dbReference type="CDD" id="cd18004">
    <property type="entry name" value="DEXHc_RAD54"/>
    <property type="match status" value="1"/>
</dbReference>
<dbReference type="PANTHER" id="PTHR45629">
    <property type="entry name" value="SNF2/RAD54 FAMILY MEMBER"/>
    <property type="match status" value="1"/>
</dbReference>
<feature type="compositionally biased region" description="Basic and acidic residues" evidence="2">
    <location>
        <begin position="957"/>
        <end position="977"/>
    </location>
</feature>
<sequence length="1060" mass="116810">MALGPGAAKLRPSSTARTRRWSDPDLSRSSLRFFGLSPHHNPPGLTDARRAAAHFRNDSSRQRGTAFRQQLQPTMERPPLLKKPAPVERVESTPPPPDSDIGPPAKKRRLSDDPDEEADDEKDDALDSFLDEAEGLAKPFAASAKAFTRPPRPKLSSSAFRKAHAASRPSEYDNTSVVKPIPQPVPPTPAAVPSSALEGYFNALWRKITNKKNKTWDGDGVLVVRDGYARLQDLSGRDMGRVKCDSLPVPGATLTMSGKEVEVDSEIPKAEYLAGKQHLGSTPAKATIKELEEQMRTDVRFNAPQVAPQSSSVMPIPNPASQQRPTNTAFKNPMLNTSSGLGPVPREPAPKPVPRHDPEKDGALVMKKLKNAPIGKQVVDVVVDPIVSAHFREHQREGVKFMYECVMGMRSTGEGCILADEMGLGKTLQVIALIWTLLKQNPVYGDVPVVKKALIVCPATLIKNWRKEFRKWLGNERIGVFVVEDKARIRDFTHGKAYNVCIIGYEKLVKEQEQFQKGPGIDIVVADEGHRLKSATNKAAQAIKALGTERRIVLSGTPLQNNLSEFYFTTDLVNPGILGKPGVFKRQFETPIVKARQQDASPKDIELGEARYKELADLTGQFLLRRTADILAQYLPPKTEYVLFCKPTAVQASVYRSILSSTTFSALLKAPNETTLQMINVLKKVCNSPNLLRQREDAEEKDSAIRNMLSNIPQKLLTSAGASGKLQVLDRLLHSIRYGTTEKVVLVSHYTATLDVLGNLLNSLDYSWLRLDGTTVQGKRQGLVDKFNRTSQQDCFVFLLSAKSGGAGLNLIGASRLILFDVDWNPSTDAQAMARIHRDGQTKPCRIYRLMTRGALDEKIYQRQITKQGLADSVVDSKQDGGSTFSREELQQLFRLDEDEHCQTHELLGCECEGRGQLPSTGLVEGTLLVVESTASSPSSSDVSSSSASEDEEDGEPSFKKSSRVEPDPKEREDIAAAKRKRSTSKPKKEGGTFASLMHYRHIDTALFTKSETEGNGPRIQTVIDDEVLHKVLGDAENRISYIFAKTAGGSKTVNMSDEE</sequence>
<dbReference type="Proteomes" id="UP000327013">
    <property type="component" value="Unassembled WGS sequence"/>
</dbReference>
<gene>
    <name evidence="5" type="ORF">FH972_025092</name>
</gene>
<comment type="caution">
    <text evidence="5">The sequence shown here is derived from an EMBL/GenBank/DDBJ whole genome shotgun (WGS) entry which is preliminary data.</text>
</comment>
<dbReference type="InterPro" id="IPR014001">
    <property type="entry name" value="Helicase_ATP-bd"/>
</dbReference>
<feature type="region of interest" description="Disordered" evidence="2">
    <location>
        <begin position="1"/>
        <end position="123"/>
    </location>
</feature>
<dbReference type="InterPro" id="IPR001650">
    <property type="entry name" value="Helicase_C-like"/>
</dbReference>
<evidence type="ECO:0000259" key="3">
    <source>
        <dbReference type="PROSITE" id="PS51192"/>
    </source>
</evidence>
<dbReference type="FunFam" id="3.40.50.10810:FF:000020">
    <property type="entry name" value="DNA repair and recombination protein RAD54B"/>
    <property type="match status" value="1"/>
</dbReference>
<dbReference type="GO" id="GO:0000724">
    <property type="term" value="P:double-strand break repair via homologous recombination"/>
    <property type="evidence" value="ECO:0007669"/>
    <property type="project" value="TreeGrafter"/>
</dbReference>
<dbReference type="PROSITE" id="PS51194">
    <property type="entry name" value="HELICASE_CTER"/>
    <property type="match status" value="1"/>
</dbReference>
<dbReference type="InterPro" id="IPR027417">
    <property type="entry name" value="P-loop_NTPase"/>
</dbReference>
<feature type="compositionally biased region" description="Basic and acidic residues" evidence="2">
    <location>
        <begin position="47"/>
        <end position="61"/>
    </location>
</feature>
<dbReference type="Gene3D" id="1.20.120.850">
    <property type="entry name" value="SWI2/SNF2 ATPases, N-terminal domain"/>
    <property type="match status" value="1"/>
</dbReference>
<dbReference type="Pfam" id="PF00271">
    <property type="entry name" value="Helicase_C"/>
    <property type="match status" value="1"/>
</dbReference>
<feature type="region of interest" description="Disordered" evidence="2">
    <location>
        <begin position="307"/>
        <end position="359"/>
    </location>
</feature>
<dbReference type="Gene3D" id="3.40.50.300">
    <property type="entry name" value="P-loop containing nucleotide triphosphate hydrolases"/>
    <property type="match status" value="1"/>
</dbReference>
<name>A0A5N6L2J6_9ROSI</name>
<evidence type="ECO:0000313" key="5">
    <source>
        <dbReference type="EMBL" id="KAB8437414.1"/>
    </source>
</evidence>
<dbReference type="SMART" id="SM00487">
    <property type="entry name" value="DEXDc"/>
    <property type="match status" value="1"/>
</dbReference>
<keyword evidence="1" id="KW-0378">Hydrolase</keyword>
<evidence type="ECO:0008006" key="7">
    <source>
        <dbReference type="Google" id="ProtNLM"/>
    </source>
</evidence>
<feature type="region of interest" description="Disordered" evidence="2">
    <location>
        <begin position="932"/>
        <end position="994"/>
    </location>
</feature>
<dbReference type="Gene3D" id="3.40.50.10810">
    <property type="entry name" value="Tandem AAA-ATPase domain"/>
    <property type="match status" value="1"/>
</dbReference>
<dbReference type="GO" id="GO:0005634">
    <property type="term" value="C:nucleus"/>
    <property type="evidence" value="ECO:0007669"/>
    <property type="project" value="TreeGrafter"/>
</dbReference>
<organism evidence="5 6">
    <name type="scientific">Carpinus fangiana</name>
    <dbReference type="NCBI Taxonomy" id="176857"/>
    <lineage>
        <taxon>Eukaryota</taxon>
        <taxon>Viridiplantae</taxon>
        <taxon>Streptophyta</taxon>
        <taxon>Embryophyta</taxon>
        <taxon>Tracheophyta</taxon>
        <taxon>Spermatophyta</taxon>
        <taxon>Magnoliopsida</taxon>
        <taxon>eudicotyledons</taxon>
        <taxon>Gunneridae</taxon>
        <taxon>Pentapetalae</taxon>
        <taxon>rosids</taxon>
        <taxon>fabids</taxon>
        <taxon>Fagales</taxon>
        <taxon>Betulaceae</taxon>
        <taxon>Carpinus</taxon>
    </lineage>
</organism>
<evidence type="ECO:0000256" key="1">
    <source>
        <dbReference type="ARBA" id="ARBA00022801"/>
    </source>
</evidence>
<dbReference type="InterPro" id="IPR049730">
    <property type="entry name" value="SNF2/RAD54-like_C"/>
</dbReference>